<dbReference type="EMBL" id="CP004847">
    <property type="protein sequence ID" value="AGP79864.1"/>
    <property type="molecule type" value="Genomic_DNA"/>
</dbReference>
<accession>S5AL21</accession>
<evidence type="ECO:0000256" key="1">
    <source>
        <dbReference type="SAM" id="SignalP"/>
    </source>
</evidence>
<dbReference type="BioCyc" id="AMAC1300253:G12YX-3511-MONOMER"/>
<evidence type="ECO:0000313" key="2">
    <source>
        <dbReference type="EMBL" id="AGP79864.1"/>
    </source>
</evidence>
<dbReference type="InterPro" id="IPR009649">
    <property type="entry name" value="TraU"/>
</dbReference>
<keyword evidence="2" id="KW-0614">Plasmid</keyword>
<feature type="signal peptide" evidence="1">
    <location>
        <begin position="1"/>
        <end position="25"/>
    </location>
</feature>
<geneLocation type="plasmid" evidence="2">
    <name>unnamed</name>
</geneLocation>
<dbReference type="KEGG" id="amh:I633_22206"/>
<reference evidence="2 3" key="1">
    <citation type="journal article" date="2013" name="Genome Biol. Evol.">
        <title>Genomic Diversity of "Deep Ecotype" Alteromonas macleodii Isolates: Evidence for Pan-Mediterranean Clonal Frames.</title>
        <authorList>
            <person name="Lopez-Perez M."/>
            <person name="Gonzaga A."/>
            <person name="Rodriguez-Valera F."/>
        </authorList>
    </citation>
    <scope>NUCLEOTIDE SEQUENCE [LARGE SCALE GENOMIC DNA]</scope>
    <source>
        <strain evidence="3">'English Channel 615'</strain>
        <plasmid evidence="3">Plasmid</plasmid>
    </source>
</reference>
<name>S5AL21_9ALTE</name>
<proteinExistence type="predicted"/>
<protein>
    <submittedName>
        <fullName evidence="2">Type IV conjugative transfer system protein TraU</fullName>
    </submittedName>
</protein>
<feature type="chain" id="PRO_5004527373" evidence="1">
    <location>
        <begin position="26"/>
        <end position="382"/>
    </location>
</feature>
<dbReference type="PATRIC" id="fig|1300253.3.peg.4628"/>
<dbReference type="HOGENOM" id="CLU_058410_0_0_6"/>
<organism evidence="2 3">
    <name type="scientific">Alteromonas mediterranea 615</name>
    <dbReference type="NCBI Taxonomy" id="1300253"/>
    <lineage>
        <taxon>Bacteria</taxon>
        <taxon>Pseudomonadati</taxon>
        <taxon>Pseudomonadota</taxon>
        <taxon>Gammaproteobacteria</taxon>
        <taxon>Alteromonadales</taxon>
        <taxon>Alteromonadaceae</taxon>
        <taxon>Alteromonas/Salinimonas group</taxon>
        <taxon>Alteromonas</taxon>
    </lineage>
</organism>
<keyword evidence="1" id="KW-0732">Signal</keyword>
<evidence type="ECO:0000313" key="3">
    <source>
        <dbReference type="Proteomes" id="UP000014909"/>
    </source>
</evidence>
<sequence>MRFMSVKYMILLMLVMVTASLPARATSMNPQCPDANLFTNVFDQICWDCFLDSISLMGVSVEDEPDGAANKLPVCFCSDALGVPEVGWPLAYWRPARVNEVVLTPWCAPGLGGIKLQDTMTGVGTSDTVGDGRTNQSSFYQYHYYSYPIMDMLGMLIMPNCSDGYVDMDLLYLSEVDPLWQSDMLSLILNPEAIIFANPAAMLWCMQDCISTTANEQLEESFGCAGCSGSLYPMTGNVTREPDQVAASSLITQRVLAGLHRKGLARKTIGDEAMCEPEYYPTIPRSQYRFSMMYPVPEASSDLAASTVSYAQENSSNESQFADNLAGASGGDTDAFKQCCHPMGMSTARWCTPYGGRERPGKDAYLYLIWNWRDCCNRGTAE</sequence>
<gene>
    <name evidence="2" type="ORF">I633_22206</name>
</gene>
<dbReference type="Proteomes" id="UP000014909">
    <property type="component" value="Plasmid unnamed"/>
</dbReference>
<dbReference type="Pfam" id="PF06834">
    <property type="entry name" value="TraU"/>
    <property type="match status" value="1"/>
</dbReference>
<dbReference type="AlphaFoldDB" id="S5AL21"/>